<dbReference type="AlphaFoldDB" id="A0A6J4H1V6"/>
<accession>A0A6J4H1V6</accession>
<evidence type="ECO:0000256" key="1">
    <source>
        <dbReference type="SAM" id="MobiDB-lite"/>
    </source>
</evidence>
<evidence type="ECO:0000313" key="2">
    <source>
        <dbReference type="EMBL" id="CAA9211898.1"/>
    </source>
</evidence>
<organism evidence="2">
    <name type="scientific">uncultured Acidimicrobiales bacterium</name>
    <dbReference type="NCBI Taxonomy" id="310071"/>
    <lineage>
        <taxon>Bacteria</taxon>
        <taxon>Bacillati</taxon>
        <taxon>Actinomycetota</taxon>
        <taxon>Acidimicrobiia</taxon>
        <taxon>Acidimicrobiales</taxon>
        <taxon>environmental samples</taxon>
    </lineage>
</organism>
<sequence>WADHGTESPSRQRFPAGRELKTSTQIRSVTSTTELSRGSTSMMAPARCSGFGPTRWSGSSASG</sequence>
<feature type="region of interest" description="Disordered" evidence="1">
    <location>
        <begin position="1"/>
        <end position="63"/>
    </location>
</feature>
<protein>
    <submittedName>
        <fullName evidence="2">Uncharacterized protein</fullName>
    </submittedName>
</protein>
<name>A0A6J4H1V6_9ACTN</name>
<feature type="compositionally biased region" description="Polar residues" evidence="1">
    <location>
        <begin position="22"/>
        <end position="42"/>
    </location>
</feature>
<dbReference type="EMBL" id="CADCTB010000010">
    <property type="protein sequence ID" value="CAA9211898.1"/>
    <property type="molecule type" value="Genomic_DNA"/>
</dbReference>
<feature type="non-terminal residue" evidence="2">
    <location>
        <position position="63"/>
    </location>
</feature>
<proteinExistence type="predicted"/>
<gene>
    <name evidence="2" type="ORF">AVDCRST_MAG10-165</name>
</gene>
<reference evidence="2" key="1">
    <citation type="submission" date="2020-02" db="EMBL/GenBank/DDBJ databases">
        <authorList>
            <person name="Meier V. D."/>
        </authorList>
    </citation>
    <scope>NUCLEOTIDE SEQUENCE</scope>
    <source>
        <strain evidence="2">AVDCRST_MAG10</strain>
    </source>
</reference>
<feature type="non-terminal residue" evidence="2">
    <location>
        <position position="1"/>
    </location>
</feature>